<proteinExistence type="predicted"/>
<dbReference type="KEGG" id="hfv:R50_1337"/>
<dbReference type="AlphaFoldDB" id="A0A6F8ZGP7"/>
<keyword evidence="4" id="KW-0808">Transferase</keyword>
<sequence length="214" mass="21993">MFRPRLVGMIDWPRRPSDWLERVAAAAPDLDAVILRAKALSAGQQLQVASRLLQVLAGGPPLLVADRADVARAAGTAGVHLPGDGLPPAAVRAWWPSALISVSVHVRDGLHYPPAADWAVLGHAFPTRSKPGLAPLGEAGVARAVAGAPLPVLAIGGITPDTVPRLATAGLAGVVVVDALWTAPDPRAAARALRAALAGWAAVPRKENPHAASH</sequence>
<comment type="pathway">
    <text evidence="1">Cofactor biosynthesis; thiamine diphosphate biosynthesis.</text>
</comment>
<name>A0A6F8ZGP7_9FIRM</name>
<evidence type="ECO:0000259" key="3">
    <source>
        <dbReference type="Pfam" id="PF02581"/>
    </source>
</evidence>
<keyword evidence="2" id="KW-0784">Thiamine biosynthesis</keyword>
<evidence type="ECO:0000313" key="5">
    <source>
        <dbReference type="Proteomes" id="UP000503399"/>
    </source>
</evidence>
<dbReference type="GO" id="GO:0004789">
    <property type="term" value="F:thiamine-phosphate diphosphorylase activity"/>
    <property type="evidence" value="ECO:0007669"/>
    <property type="project" value="UniProtKB-EC"/>
</dbReference>
<dbReference type="PANTHER" id="PTHR20857">
    <property type="entry name" value="THIAMINE-PHOSPHATE PYROPHOSPHORYLASE"/>
    <property type="match status" value="1"/>
</dbReference>
<dbReference type="Proteomes" id="UP000503399">
    <property type="component" value="Chromosome"/>
</dbReference>
<dbReference type="PANTHER" id="PTHR20857:SF15">
    <property type="entry name" value="THIAMINE-PHOSPHATE SYNTHASE"/>
    <property type="match status" value="1"/>
</dbReference>
<dbReference type="GO" id="GO:0009228">
    <property type="term" value="P:thiamine biosynthetic process"/>
    <property type="evidence" value="ECO:0007669"/>
    <property type="project" value="UniProtKB-KW"/>
</dbReference>
<gene>
    <name evidence="4" type="primary">thiE</name>
    <name evidence="4" type="ORF">R50_1337</name>
</gene>
<dbReference type="EMBL" id="LR778114">
    <property type="protein sequence ID" value="CAB1128843.1"/>
    <property type="molecule type" value="Genomic_DNA"/>
</dbReference>
<dbReference type="SUPFAM" id="SSF51391">
    <property type="entry name" value="Thiamin phosphate synthase"/>
    <property type="match status" value="1"/>
</dbReference>
<dbReference type="InterPro" id="IPR013785">
    <property type="entry name" value="Aldolase_TIM"/>
</dbReference>
<protein>
    <submittedName>
        <fullName evidence="4">Thiamine-phosphate synthase</fullName>
        <ecNumber evidence="4">2.5.1.3</ecNumber>
    </submittedName>
</protein>
<evidence type="ECO:0000256" key="2">
    <source>
        <dbReference type="ARBA" id="ARBA00022977"/>
    </source>
</evidence>
<dbReference type="EC" id="2.5.1.3" evidence="4"/>
<accession>A0A6F8ZGP7</accession>
<dbReference type="InterPro" id="IPR022998">
    <property type="entry name" value="ThiamineP_synth_TenI"/>
</dbReference>
<dbReference type="CDD" id="cd00564">
    <property type="entry name" value="TMP_TenI"/>
    <property type="match status" value="1"/>
</dbReference>
<dbReference type="InterPro" id="IPR036206">
    <property type="entry name" value="ThiamineP_synth_sf"/>
</dbReference>
<dbReference type="Gene3D" id="3.20.20.70">
    <property type="entry name" value="Aldolase class I"/>
    <property type="match status" value="1"/>
</dbReference>
<evidence type="ECO:0000313" key="4">
    <source>
        <dbReference type="EMBL" id="CAB1128843.1"/>
    </source>
</evidence>
<organism evidence="4 5">
    <name type="scientific">Candidatus Hydrogenisulfobacillus filiaventi</name>
    <dbReference type="NCBI Taxonomy" id="2707344"/>
    <lineage>
        <taxon>Bacteria</taxon>
        <taxon>Bacillati</taxon>
        <taxon>Bacillota</taxon>
        <taxon>Clostridia</taxon>
        <taxon>Eubacteriales</taxon>
        <taxon>Clostridiales Family XVII. Incertae Sedis</taxon>
        <taxon>Candidatus Hydrogenisulfobacillus</taxon>
    </lineage>
</organism>
<feature type="domain" description="Thiamine phosphate synthase/TenI" evidence="3">
    <location>
        <begin position="19"/>
        <end position="180"/>
    </location>
</feature>
<dbReference type="Pfam" id="PF02581">
    <property type="entry name" value="TMP-TENI"/>
    <property type="match status" value="1"/>
</dbReference>
<dbReference type="GO" id="GO:0005737">
    <property type="term" value="C:cytoplasm"/>
    <property type="evidence" value="ECO:0007669"/>
    <property type="project" value="TreeGrafter"/>
</dbReference>
<evidence type="ECO:0000256" key="1">
    <source>
        <dbReference type="ARBA" id="ARBA00004948"/>
    </source>
</evidence>
<reference evidence="4 5" key="1">
    <citation type="submission" date="2020-02" db="EMBL/GenBank/DDBJ databases">
        <authorList>
            <person name="Hogendoorn C."/>
        </authorList>
    </citation>
    <scope>NUCLEOTIDE SEQUENCE [LARGE SCALE GENOMIC DNA]</scope>
    <source>
        <strain evidence="4">R501</strain>
    </source>
</reference>
<keyword evidence="5" id="KW-1185">Reference proteome</keyword>